<dbReference type="Gene3D" id="1.10.260.40">
    <property type="entry name" value="lambda repressor-like DNA-binding domains"/>
    <property type="match status" value="1"/>
</dbReference>
<name>A0A9D1UQF0_9CORY</name>
<feature type="domain" description="HTH cro/C1-type" evidence="1">
    <location>
        <begin position="36"/>
        <end position="70"/>
    </location>
</feature>
<dbReference type="PROSITE" id="PS50943">
    <property type="entry name" value="HTH_CROC1"/>
    <property type="match status" value="1"/>
</dbReference>
<gene>
    <name evidence="2" type="ORF">H9867_01620</name>
</gene>
<reference evidence="2" key="2">
    <citation type="submission" date="2021-04" db="EMBL/GenBank/DDBJ databases">
        <authorList>
            <person name="Gilroy R."/>
        </authorList>
    </citation>
    <scope>NUCLEOTIDE SEQUENCE</scope>
    <source>
        <strain evidence="2">4376</strain>
    </source>
</reference>
<dbReference type="InterPro" id="IPR010982">
    <property type="entry name" value="Lambda_DNA-bd_dom_sf"/>
</dbReference>
<sequence>MNPNYAASNVVAYRRITGMSRAGLLRRLETKHSIKLHQSSLKRIEDGTQTLKLDEAAALADIFGVTLDEFTLHPADEDRTALGGAVTQANETIGDLWEALRYTTQELQEQIQSAIDTYGNKPTTMNETERAKKTLSELDASMDALLEAFHVLGKETGWDILA</sequence>
<dbReference type="EMBL" id="DXFZ01000021">
    <property type="protein sequence ID" value="HIW95176.1"/>
    <property type="molecule type" value="Genomic_DNA"/>
</dbReference>
<evidence type="ECO:0000313" key="2">
    <source>
        <dbReference type="EMBL" id="HIW95176.1"/>
    </source>
</evidence>
<comment type="caution">
    <text evidence="2">The sequence shown here is derived from an EMBL/GenBank/DDBJ whole genome shotgun (WGS) entry which is preliminary data.</text>
</comment>
<evidence type="ECO:0000259" key="1">
    <source>
        <dbReference type="PROSITE" id="PS50943"/>
    </source>
</evidence>
<protein>
    <submittedName>
        <fullName evidence="2">Helix-turn-helix domain-containing protein</fullName>
    </submittedName>
</protein>
<dbReference type="GO" id="GO:0003677">
    <property type="term" value="F:DNA binding"/>
    <property type="evidence" value="ECO:0007669"/>
    <property type="project" value="InterPro"/>
</dbReference>
<organism evidence="2 3">
    <name type="scientific">Candidatus Corynebacterium gallistercoris</name>
    <dbReference type="NCBI Taxonomy" id="2838530"/>
    <lineage>
        <taxon>Bacteria</taxon>
        <taxon>Bacillati</taxon>
        <taxon>Actinomycetota</taxon>
        <taxon>Actinomycetes</taxon>
        <taxon>Mycobacteriales</taxon>
        <taxon>Corynebacteriaceae</taxon>
        <taxon>Corynebacterium</taxon>
    </lineage>
</organism>
<dbReference type="InterPro" id="IPR001387">
    <property type="entry name" value="Cro/C1-type_HTH"/>
</dbReference>
<evidence type="ECO:0000313" key="3">
    <source>
        <dbReference type="Proteomes" id="UP000824189"/>
    </source>
</evidence>
<dbReference type="CDD" id="cd00093">
    <property type="entry name" value="HTH_XRE"/>
    <property type="match status" value="1"/>
</dbReference>
<dbReference type="SUPFAM" id="SSF47413">
    <property type="entry name" value="lambda repressor-like DNA-binding domains"/>
    <property type="match status" value="1"/>
</dbReference>
<accession>A0A9D1UQF0</accession>
<reference evidence="2" key="1">
    <citation type="journal article" date="2021" name="PeerJ">
        <title>Extensive microbial diversity within the chicken gut microbiome revealed by metagenomics and culture.</title>
        <authorList>
            <person name="Gilroy R."/>
            <person name="Ravi A."/>
            <person name="Getino M."/>
            <person name="Pursley I."/>
            <person name="Horton D.L."/>
            <person name="Alikhan N.F."/>
            <person name="Baker D."/>
            <person name="Gharbi K."/>
            <person name="Hall N."/>
            <person name="Watson M."/>
            <person name="Adriaenssens E.M."/>
            <person name="Foster-Nyarko E."/>
            <person name="Jarju S."/>
            <person name="Secka A."/>
            <person name="Antonio M."/>
            <person name="Oren A."/>
            <person name="Chaudhuri R.R."/>
            <person name="La Ragione R."/>
            <person name="Hildebrand F."/>
            <person name="Pallen M.J."/>
        </authorList>
    </citation>
    <scope>NUCLEOTIDE SEQUENCE</scope>
    <source>
        <strain evidence="2">4376</strain>
    </source>
</reference>
<proteinExistence type="predicted"/>
<dbReference type="Proteomes" id="UP000824189">
    <property type="component" value="Unassembled WGS sequence"/>
</dbReference>
<dbReference type="AlphaFoldDB" id="A0A9D1UQF0"/>